<accession>A0AAD9Q2Q1</accession>
<evidence type="ECO:0000313" key="3">
    <source>
        <dbReference type="EMBL" id="KAK2553543.1"/>
    </source>
</evidence>
<reference evidence="3" key="1">
    <citation type="journal article" date="2023" name="G3 (Bethesda)">
        <title>Whole genome assembly and annotation of the endangered Caribbean coral Acropora cervicornis.</title>
        <authorList>
            <person name="Selwyn J.D."/>
            <person name="Vollmer S.V."/>
        </authorList>
    </citation>
    <scope>NUCLEOTIDE SEQUENCE</scope>
    <source>
        <strain evidence="3">K2</strain>
    </source>
</reference>
<sequence>MNRRLEEAKAHAWRRWKREYIHSLMDGHRLNKKEGATPVVGEVVLVVGDEKNRGEWKKGKVSHLIQGKDGIVRGVILFHKGHTIERPLQLVCPLEIRGVDHSVHLKDGRRDEGQPRNQRVRRPSAQQAAERIAVQMRAEEED</sequence>
<reference evidence="3" key="2">
    <citation type="journal article" date="2023" name="Science">
        <title>Genomic signatures of disease resistance in endangered staghorn corals.</title>
        <authorList>
            <person name="Vollmer S.V."/>
            <person name="Selwyn J.D."/>
            <person name="Despard B.A."/>
            <person name="Roesel C.L."/>
        </authorList>
    </citation>
    <scope>NUCLEOTIDE SEQUENCE</scope>
    <source>
        <strain evidence="3">K2</strain>
    </source>
</reference>
<evidence type="ECO:0000259" key="2">
    <source>
        <dbReference type="Pfam" id="PF18701"/>
    </source>
</evidence>
<feature type="compositionally biased region" description="Basic and acidic residues" evidence="1">
    <location>
        <begin position="105"/>
        <end position="114"/>
    </location>
</feature>
<evidence type="ECO:0000313" key="4">
    <source>
        <dbReference type="Proteomes" id="UP001249851"/>
    </source>
</evidence>
<evidence type="ECO:0000256" key="1">
    <source>
        <dbReference type="SAM" id="MobiDB-lite"/>
    </source>
</evidence>
<feature type="region of interest" description="Disordered" evidence="1">
    <location>
        <begin position="105"/>
        <end position="142"/>
    </location>
</feature>
<protein>
    <recommendedName>
        <fullName evidence="2">DUF5641 domain-containing protein</fullName>
    </recommendedName>
</protein>
<proteinExistence type="predicted"/>
<feature type="domain" description="DUF5641" evidence="2">
    <location>
        <begin position="4"/>
        <end position="94"/>
    </location>
</feature>
<keyword evidence="4" id="KW-1185">Reference proteome</keyword>
<dbReference type="Proteomes" id="UP001249851">
    <property type="component" value="Unassembled WGS sequence"/>
</dbReference>
<dbReference type="EMBL" id="JARQWQ010000076">
    <property type="protein sequence ID" value="KAK2553543.1"/>
    <property type="molecule type" value="Genomic_DNA"/>
</dbReference>
<name>A0AAD9Q2Q1_ACRCE</name>
<gene>
    <name evidence="3" type="ORF">P5673_025029</name>
</gene>
<comment type="caution">
    <text evidence="3">The sequence shown here is derived from an EMBL/GenBank/DDBJ whole genome shotgun (WGS) entry which is preliminary data.</text>
</comment>
<organism evidence="3 4">
    <name type="scientific">Acropora cervicornis</name>
    <name type="common">Staghorn coral</name>
    <dbReference type="NCBI Taxonomy" id="6130"/>
    <lineage>
        <taxon>Eukaryota</taxon>
        <taxon>Metazoa</taxon>
        <taxon>Cnidaria</taxon>
        <taxon>Anthozoa</taxon>
        <taxon>Hexacorallia</taxon>
        <taxon>Scleractinia</taxon>
        <taxon>Astrocoeniina</taxon>
        <taxon>Acroporidae</taxon>
        <taxon>Acropora</taxon>
    </lineage>
</organism>
<dbReference type="AlphaFoldDB" id="A0AAD9Q2Q1"/>
<dbReference type="PANTHER" id="PTHR47331">
    <property type="entry name" value="PHD-TYPE DOMAIN-CONTAINING PROTEIN"/>
    <property type="match status" value="1"/>
</dbReference>
<dbReference type="InterPro" id="IPR040676">
    <property type="entry name" value="DUF5641"/>
</dbReference>
<dbReference type="Pfam" id="PF18701">
    <property type="entry name" value="DUF5641"/>
    <property type="match status" value="1"/>
</dbReference>